<organism evidence="1 2">
    <name type="scientific">Sphingobacterium yanglingense</name>
    <dbReference type="NCBI Taxonomy" id="1437280"/>
    <lineage>
        <taxon>Bacteria</taxon>
        <taxon>Pseudomonadati</taxon>
        <taxon>Bacteroidota</taxon>
        <taxon>Sphingobacteriia</taxon>
        <taxon>Sphingobacteriales</taxon>
        <taxon>Sphingobacteriaceae</taxon>
        <taxon>Sphingobacterium</taxon>
    </lineage>
</organism>
<dbReference type="Proteomes" id="UP000295292">
    <property type="component" value="Unassembled WGS sequence"/>
</dbReference>
<protein>
    <recommendedName>
        <fullName evidence="3">Repeat protein (TIGR01451 family)</fullName>
    </recommendedName>
</protein>
<evidence type="ECO:0008006" key="3">
    <source>
        <dbReference type="Google" id="ProtNLM"/>
    </source>
</evidence>
<dbReference type="AlphaFoldDB" id="A0A4R6WEZ3"/>
<keyword evidence="2" id="KW-1185">Reference proteome</keyword>
<accession>A0A4R6WEZ3</accession>
<dbReference type="OrthoDB" id="599464at2"/>
<comment type="caution">
    <text evidence="1">The sequence shown here is derived from an EMBL/GenBank/DDBJ whole genome shotgun (WGS) entry which is preliminary data.</text>
</comment>
<dbReference type="RefSeq" id="WP_133585908.1">
    <property type="nucleotide sequence ID" value="NZ_SNYV01000016.1"/>
</dbReference>
<sequence length="855" mass="92359">MKKHILIKKASLLVLFVFSLLVLNPFSTIAQIRKTFEPRQSTKAPLPYTNVKNYNLQGDFLMLGNTSLTLSSYIVNRDNSNNSMIYVDVDGDNSTVNSSTAALVLPGGECTEVIYAGLYWSGRAHNGGSSNDEFTVKKNNINYALNKRKVKLKQGNNAYVDVLANANDIYYPSNTDGNMYSAYADVTDYVRQNGAGNYTVANLALIEGNGGGTGFYGGWGMVIIYKNASMKWRDITVFDGHAYVAGGTYSYQLPISGFKATQHGNVNVTLGMMAGEGDRMISGDYFEIRRGNTFDRLSHSGNSTGNFFNSSIEVGGTWRNPNLVNNTGFDVARFDLDNTNNRYIANNATNATFRYGSTQDTYVIYNMVFAVDAYVPEVVGENTPLDLNGTKPINGGSITPGQNLEFNLDIFNKGDEAVNDTKIEIPVPYNLHYAGANIIKGAGSLGVEGAVTWVPPLGASNDPNITAGGKIIWTIGNLPKDVTKQQLLATLKYRFRVSDNCTLLTSANGPCGLEVKINGKISGTGATSGTAVSSDLVRDYGNGKCNGPVYDDFISTITISADYIEGCDPPVENGIRQFKAFCELAGNAFSRNEIVDQYPAGTKFFNKVPTSYDSNDGLVTGDFAVSTTSGQKTSYYAVVPGMDPGCYLKLETSLEKVTTSPIVNNVSFCLGGEVVLDVQLSDVGKANGYNLYYYDSNGQLLAEAPKPTEVGEYSYKVAEGTVKDGKTCIGPLAEFTVVINELPTIDTTVPNVSLCENNDGIVDISTTGATSYVWEYTTSTAPDSWRILSNSTFSNSITVTNSKLNISHAPKAINGIKVRLKVDNGKCPAISNEIVIEVKDCHAITNPMLPNKAVR</sequence>
<gene>
    <name evidence="1" type="ORF">CLV99_3744</name>
</gene>
<name>A0A4R6WEZ3_9SPHI</name>
<dbReference type="EMBL" id="SNYV01000016">
    <property type="protein sequence ID" value="TDQ76046.1"/>
    <property type="molecule type" value="Genomic_DNA"/>
</dbReference>
<reference evidence="1 2" key="1">
    <citation type="submission" date="2019-03" db="EMBL/GenBank/DDBJ databases">
        <title>Genomic Encyclopedia of Archaeal and Bacterial Type Strains, Phase II (KMG-II): from individual species to whole genera.</title>
        <authorList>
            <person name="Goeker M."/>
        </authorList>
    </citation>
    <scope>NUCLEOTIDE SEQUENCE [LARGE SCALE GENOMIC DNA]</scope>
    <source>
        <strain evidence="1 2">DSM 28353</strain>
    </source>
</reference>
<evidence type="ECO:0000313" key="1">
    <source>
        <dbReference type="EMBL" id="TDQ76046.1"/>
    </source>
</evidence>
<evidence type="ECO:0000313" key="2">
    <source>
        <dbReference type="Proteomes" id="UP000295292"/>
    </source>
</evidence>
<proteinExistence type="predicted"/>